<dbReference type="Proteomes" id="UP000316256">
    <property type="component" value="Unassembled WGS sequence"/>
</dbReference>
<dbReference type="OrthoDB" id="4813139at2"/>
<feature type="domain" description="TniQ" evidence="2">
    <location>
        <begin position="14"/>
        <end position="174"/>
    </location>
</feature>
<feature type="compositionally biased region" description="Basic and acidic residues" evidence="1">
    <location>
        <begin position="318"/>
        <end position="329"/>
    </location>
</feature>
<keyword evidence="4" id="KW-1185">Reference proteome</keyword>
<accession>A0A541BP56</accession>
<evidence type="ECO:0000313" key="4">
    <source>
        <dbReference type="Proteomes" id="UP000316256"/>
    </source>
</evidence>
<organism evidence="3 4">
    <name type="scientific">Rhodococcus spelaei</name>
    <dbReference type="NCBI Taxonomy" id="2546320"/>
    <lineage>
        <taxon>Bacteria</taxon>
        <taxon>Bacillati</taxon>
        <taxon>Actinomycetota</taxon>
        <taxon>Actinomycetes</taxon>
        <taxon>Mycobacteriales</taxon>
        <taxon>Nocardiaceae</taxon>
        <taxon>Rhodococcus</taxon>
    </lineage>
</organism>
<dbReference type="Pfam" id="PF06527">
    <property type="entry name" value="TniQ"/>
    <property type="match status" value="1"/>
</dbReference>
<evidence type="ECO:0000259" key="2">
    <source>
        <dbReference type="Pfam" id="PF06527"/>
    </source>
</evidence>
<reference evidence="3 4" key="1">
    <citation type="submission" date="2019-06" db="EMBL/GenBank/DDBJ databases">
        <title>Rhodococcus spaelei sp. nov., isolated from a cave.</title>
        <authorList>
            <person name="Lee S.D."/>
        </authorList>
    </citation>
    <scope>NUCLEOTIDE SEQUENCE [LARGE SCALE GENOMIC DNA]</scope>
    <source>
        <strain evidence="3 4">C9-5</strain>
    </source>
</reference>
<gene>
    <name evidence="3" type="ORF">FK531_05575</name>
</gene>
<dbReference type="InterPro" id="IPR009492">
    <property type="entry name" value="TniQ"/>
</dbReference>
<dbReference type="AlphaFoldDB" id="A0A541BP56"/>
<feature type="region of interest" description="Disordered" evidence="1">
    <location>
        <begin position="54"/>
        <end position="73"/>
    </location>
</feature>
<evidence type="ECO:0000313" key="3">
    <source>
        <dbReference type="EMBL" id="TQF74121.1"/>
    </source>
</evidence>
<name>A0A541BP56_9NOCA</name>
<dbReference type="EMBL" id="VIGH01000002">
    <property type="protein sequence ID" value="TQF74121.1"/>
    <property type="molecule type" value="Genomic_DNA"/>
</dbReference>
<feature type="region of interest" description="Disordered" evidence="1">
    <location>
        <begin position="306"/>
        <end position="329"/>
    </location>
</feature>
<sequence length="329" mass="36736">MRTRDPVTPPARWPIHPALLDGEALSSWLHRTAAAYELTLPGLLEHDLGHHRITDAGLDSDPPPDLLESLSGRSGVEPDRLRRMSLAGLVPWLLDSLDPCSCSFETYTRQFSVLLPTDRRPSRTPPPGWRPWLPPGRPVQRACRRCLDDAVVPALLLTWNLPLQLSCPTHRCLLEPCECLPAVYVGWESDQDRPTPASDPVAAMDARTSQALRDGRVTLPRRQVHAGVWFRLLRTLLDELCAPLGRAGCRGTDLRQVWEQLGGRNMRLHRRPFEELTWPDQALLLEAAATAIGLIERGTILARGTHGSLLTPEPVSTSHRDLRRAPPRP</sequence>
<proteinExistence type="predicted"/>
<evidence type="ECO:0000256" key="1">
    <source>
        <dbReference type="SAM" id="MobiDB-lite"/>
    </source>
</evidence>
<comment type="caution">
    <text evidence="3">The sequence shown here is derived from an EMBL/GenBank/DDBJ whole genome shotgun (WGS) entry which is preliminary data.</text>
</comment>
<protein>
    <submittedName>
        <fullName evidence="3">TniQ family protein</fullName>
    </submittedName>
</protein>